<dbReference type="InterPro" id="IPR036621">
    <property type="entry name" value="Anticodon-bd_dom_sf"/>
</dbReference>
<dbReference type="Gene3D" id="3.40.50.800">
    <property type="entry name" value="Anticodon-binding domain"/>
    <property type="match status" value="1"/>
</dbReference>
<proteinExistence type="predicted"/>
<dbReference type="Proteomes" id="UP001209878">
    <property type="component" value="Unassembled WGS sequence"/>
</dbReference>
<dbReference type="Pfam" id="PF03129">
    <property type="entry name" value="HGTP_anticodon"/>
    <property type="match status" value="1"/>
</dbReference>
<dbReference type="SUPFAM" id="SSF52954">
    <property type="entry name" value="Class II aaRS ABD-related"/>
    <property type="match status" value="1"/>
</dbReference>
<evidence type="ECO:0000259" key="1">
    <source>
        <dbReference type="Pfam" id="PF03129"/>
    </source>
</evidence>
<comment type="caution">
    <text evidence="2">The sequence shown here is derived from an EMBL/GenBank/DDBJ whole genome shotgun (WGS) entry which is preliminary data.</text>
</comment>
<name>A0AAD9PC89_RIDPI</name>
<protein>
    <recommendedName>
        <fullName evidence="1">Anticodon-binding domain-containing protein</fullName>
    </recommendedName>
</protein>
<dbReference type="SUPFAM" id="SSF55681">
    <property type="entry name" value="Class II aaRS and biotin synthetases"/>
    <property type="match status" value="1"/>
</dbReference>
<accession>A0AAD9PC89</accession>
<dbReference type="GO" id="GO:0006264">
    <property type="term" value="P:mitochondrial DNA replication"/>
    <property type="evidence" value="ECO:0007669"/>
    <property type="project" value="TreeGrafter"/>
</dbReference>
<keyword evidence="3" id="KW-1185">Reference proteome</keyword>
<feature type="domain" description="Anticodon-binding" evidence="1">
    <location>
        <begin position="309"/>
        <end position="394"/>
    </location>
</feature>
<sequence>MLFTKQLDKVAALCQKHGFVYPVERVIGNCNVTGYNFGPLGALLRRNLLSEWWHSLLVEHGDIYAVEDCHLSPPSVTCHQQTLDRNRSTLYCSGSASTEATHCDVRQSLLEEMLRHYLPTLMLVRRRIPFGLAQEGICVALPIGDSEQTQQHFLWSNVEQHEMCVHYFVPPYLATQSLDIWQRTRLQWWKKFSGAPSKFTTVDVVANDNTETDIVQETHIQYEFPWGQDTVEVLRNYGNRHIARLQDETGISHEGKHSKKLVLPHQIECRAVLERGLLTYLLDACHEKLTAKQTHRTVVQLHPRLAPYKVALVCNGTKATTHVREVADHLVQELRRAGLTVLDLHDTTSPMDTQYTMFDEMGVLWTAVLNDATIKNGLVLLRSRDTTVKVTSQILHLLQT</sequence>
<dbReference type="AlphaFoldDB" id="A0AAD9PC89"/>
<organism evidence="2 3">
    <name type="scientific">Ridgeia piscesae</name>
    <name type="common">Tubeworm</name>
    <dbReference type="NCBI Taxonomy" id="27915"/>
    <lineage>
        <taxon>Eukaryota</taxon>
        <taxon>Metazoa</taxon>
        <taxon>Spiralia</taxon>
        <taxon>Lophotrochozoa</taxon>
        <taxon>Annelida</taxon>
        <taxon>Polychaeta</taxon>
        <taxon>Sedentaria</taxon>
        <taxon>Canalipalpata</taxon>
        <taxon>Sabellida</taxon>
        <taxon>Siboglinidae</taxon>
        <taxon>Ridgeia</taxon>
    </lineage>
</organism>
<gene>
    <name evidence="2" type="ORF">NP493_40g07041</name>
</gene>
<dbReference type="Gene3D" id="3.30.930.10">
    <property type="entry name" value="Bira Bifunctional Protein, Domain 2"/>
    <property type="match status" value="1"/>
</dbReference>
<evidence type="ECO:0000313" key="3">
    <source>
        <dbReference type="Proteomes" id="UP001209878"/>
    </source>
</evidence>
<reference evidence="2" key="1">
    <citation type="journal article" date="2023" name="Mol. Biol. Evol.">
        <title>Third-Generation Sequencing Reveals the Adaptive Role of the Epigenome in Three Deep-Sea Polychaetes.</title>
        <authorList>
            <person name="Perez M."/>
            <person name="Aroh O."/>
            <person name="Sun Y."/>
            <person name="Lan Y."/>
            <person name="Juniper S.K."/>
            <person name="Young C.R."/>
            <person name="Angers B."/>
            <person name="Qian P.Y."/>
        </authorList>
    </citation>
    <scope>NUCLEOTIDE SEQUENCE</scope>
    <source>
        <strain evidence="2">R07B-5</strain>
    </source>
</reference>
<dbReference type="InterPro" id="IPR004154">
    <property type="entry name" value="Anticodon-bd"/>
</dbReference>
<dbReference type="PANTHER" id="PTHR10745">
    <property type="entry name" value="GLYCYL-TRNA SYNTHETASE/DNA POLYMERASE SUBUNIT GAMMA-2"/>
    <property type="match status" value="1"/>
</dbReference>
<dbReference type="InterPro" id="IPR045864">
    <property type="entry name" value="aa-tRNA-synth_II/BPL/LPL"/>
</dbReference>
<dbReference type="PANTHER" id="PTHR10745:SF8">
    <property type="entry name" value="DNA POLYMERASE SUBUNIT GAMMA-2, MITOCHONDRIAL"/>
    <property type="match status" value="1"/>
</dbReference>
<evidence type="ECO:0000313" key="2">
    <source>
        <dbReference type="EMBL" id="KAK2192049.1"/>
    </source>
</evidence>
<dbReference type="EMBL" id="JAODUO010000040">
    <property type="protein sequence ID" value="KAK2192049.1"/>
    <property type="molecule type" value="Genomic_DNA"/>
</dbReference>
<dbReference type="InterPro" id="IPR027031">
    <property type="entry name" value="Gly-tRNA_synthase/POLG2"/>
</dbReference>
<dbReference type="GO" id="GO:0005739">
    <property type="term" value="C:mitochondrion"/>
    <property type="evidence" value="ECO:0007669"/>
    <property type="project" value="TreeGrafter"/>
</dbReference>